<sequence>AGGPRPALSLPDRHGRPLPALRGRRFVQRLSRGPAWLRGLRPRLRLCGCGRRPGLLHHVHRRHPGGRPRALGRVHLRAADLAASRDLVLAHRRAQPRAGAPGQGADDRPSVFPSRRGRTHPPL</sequence>
<feature type="non-terminal residue" evidence="2">
    <location>
        <position position="1"/>
    </location>
</feature>
<evidence type="ECO:0000256" key="1">
    <source>
        <dbReference type="SAM" id="MobiDB-lite"/>
    </source>
</evidence>
<reference evidence="2" key="1">
    <citation type="submission" date="2020-02" db="EMBL/GenBank/DDBJ databases">
        <authorList>
            <person name="Meier V. D."/>
        </authorList>
    </citation>
    <scope>NUCLEOTIDE SEQUENCE</scope>
    <source>
        <strain evidence="2">AVDCRST_MAG90</strain>
    </source>
</reference>
<evidence type="ECO:0000313" key="2">
    <source>
        <dbReference type="EMBL" id="CAA9346556.1"/>
    </source>
</evidence>
<feature type="non-terminal residue" evidence="2">
    <location>
        <position position="123"/>
    </location>
</feature>
<dbReference type="EMBL" id="CADCUC010000437">
    <property type="protein sequence ID" value="CAA9346556.1"/>
    <property type="molecule type" value="Genomic_DNA"/>
</dbReference>
<feature type="region of interest" description="Disordered" evidence="1">
    <location>
        <begin position="92"/>
        <end position="123"/>
    </location>
</feature>
<feature type="region of interest" description="Disordered" evidence="1">
    <location>
        <begin position="1"/>
        <end position="20"/>
    </location>
</feature>
<protein>
    <submittedName>
        <fullName evidence="2">Uncharacterized protein DUF983 associated with cytochrome c oxidase</fullName>
    </submittedName>
</protein>
<proteinExistence type="predicted"/>
<accession>A0A6J4M1G0</accession>
<name>A0A6J4M1G0_9HYPH</name>
<gene>
    <name evidence="2" type="ORF">AVDCRST_MAG90-2203</name>
</gene>
<dbReference type="AlphaFoldDB" id="A0A6J4M1G0"/>
<organism evidence="2">
    <name type="scientific">uncultured Microvirga sp</name>
    <dbReference type="NCBI Taxonomy" id="412392"/>
    <lineage>
        <taxon>Bacteria</taxon>
        <taxon>Pseudomonadati</taxon>
        <taxon>Pseudomonadota</taxon>
        <taxon>Alphaproteobacteria</taxon>
        <taxon>Hyphomicrobiales</taxon>
        <taxon>Methylobacteriaceae</taxon>
        <taxon>Microvirga</taxon>
        <taxon>environmental samples</taxon>
    </lineage>
</organism>